<dbReference type="AlphaFoldDB" id="A0A0U1NLI5"/>
<keyword evidence="11" id="KW-1185">Reference proteome</keyword>
<organism evidence="10 11">
    <name type="scientific">Nereida ignava</name>
    <dbReference type="NCBI Taxonomy" id="282199"/>
    <lineage>
        <taxon>Bacteria</taxon>
        <taxon>Pseudomonadati</taxon>
        <taxon>Pseudomonadota</taxon>
        <taxon>Alphaproteobacteria</taxon>
        <taxon>Rhodobacterales</taxon>
        <taxon>Roseobacteraceae</taxon>
        <taxon>Nereida</taxon>
    </lineage>
</organism>
<feature type="transmembrane region" description="Helical" evidence="8">
    <location>
        <begin position="267"/>
        <end position="291"/>
    </location>
</feature>
<keyword evidence="4" id="KW-1003">Cell membrane</keyword>
<dbReference type="GO" id="GO:0043190">
    <property type="term" value="C:ATP-binding cassette (ABC) transporter complex"/>
    <property type="evidence" value="ECO:0007669"/>
    <property type="project" value="InterPro"/>
</dbReference>
<dbReference type="GO" id="GO:0022857">
    <property type="term" value="F:transmembrane transporter activity"/>
    <property type="evidence" value="ECO:0007669"/>
    <property type="project" value="InterPro"/>
</dbReference>
<dbReference type="SUPFAM" id="SSF161098">
    <property type="entry name" value="MetI-like"/>
    <property type="match status" value="1"/>
</dbReference>
<feature type="transmembrane region" description="Helical" evidence="8">
    <location>
        <begin position="232"/>
        <end position="260"/>
    </location>
</feature>
<feature type="transmembrane region" description="Helical" evidence="8">
    <location>
        <begin position="311"/>
        <end position="335"/>
    </location>
</feature>
<evidence type="ECO:0000256" key="8">
    <source>
        <dbReference type="RuleBase" id="RU363032"/>
    </source>
</evidence>
<accession>A0A0U1NLI5</accession>
<keyword evidence="7 8" id="KW-0472">Membrane</keyword>
<feature type="transmembrane region" description="Helical" evidence="8">
    <location>
        <begin position="41"/>
        <end position="66"/>
    </location>
</feature>
<feature type="transmembrane region" description="Helical" evidence="8">
    <location>
        <begin position="114"/>
        <end position="134"/>
    </location>
</feature>
<evidence type="ECO:0000256" key="7">
    <source>
        <dbReference type="ARBA" id="ARBA00023136"/>
    </source>
</evidence>
<keyword evidence="5 8" id="KW-0812">Transmembrane</keyword>
<dbReference type="GO" id="GO:0006865">
    <property type="term" value="P:amino acid transport"/>
    <property type="evidence" value="ECO:0007669"/>
    <property type="project" value="TreeGrafter"/>
</dbReference>
<feature type="transmembrane region" description="Helical" evidence="8">
    <location>
        <begin position="141"/>
        <end position="156"/>
    </location>
</feature>
<dbReference type="CDD" id="cd06261">
    <property type="entry name" value="TM_PBP2"/>
    <property type="match status" value="1"/>
</dbReference>
<reference evidence="10 11" key="1">
    <citation type="submission" date="2015-04" db="EMBL/GenBank/DDBJ databases">
        <authorList>
            <person name="Syromyatnikov M.Y."/>
            <person name="Popov V.N."/>
        </authorList>
    </citation>
    <scope>NUCLEOTIDE SEQUENCE [LARGE SCALE GENOMIC DNA]</scope>
    <source>
        <strain evidence="10 11">CECT 5292</strain>
    </source>
</reference>
<protein>
    <submittedName>
        <fullName evidence="10">Inner membrane amino-acid ABC transporter permease protein YhdY</fullName>
    </submittedName>
</protein>
<proteinExistence type="inferred from homology"/>
<keyword evidence="6 8" id="KW-1133">Transmembrane helix</keyword>
<feature type="transmembrane region" description="Helical" evidence="8">
    <location>
        <begin position="193"/>
        <end position="212"/>
    </location>
</feature>
<dbReference type="InterPro" id="IPR035906">
    <property type="entry name" value="MetI-like_sf"/>
</dbReference>
<dbReference type="PROSITE" id="PS50928">
    <property type="entry name" value="ABC_TM1"/>
    <property type="match status" value="1"/>
</dbReference>
<feature type="transmembrane region" description="Helical" evidence="8">
    <location>
        <begin position="383"/>
        <end position="403"/>
    </location>
</feature>
<dbReference type="InterPro" id="IPR000515">
    <property type="entry name" value="MetI-like"/>
</dbReference>
<gene>
    <name evidence="10" type="primary">yhdY</name>
    <name evidence="10" type="ORF">NIG5292_01643</name>
</gene>
<dbReference type="Gene3D" id="1.10.3720.10">
    <property type="entry name" value="MetI-like"/>
    <property type="match status" value="1"/>
</dbReference>
<dbReference type="InterPro" id="IPR010065">
    <property type="entry name" value="AA_ABC_transptr_permease_3TM"/>
</dbReference>
<evidence type="ECO:0000313" key="11">
    <source>
        <dbReference type="Proteomes" id="UP000048949"/>
    </source>
</evidence>
<name>A0A0U1NLI5_9RHOB</name>
<evidence type="ECO:0000256" key="1">
    <source>
        <dbReference type="ARBA" id="ARBA00004429"/>
    </source>
</evidence>
<dbReference type="Proteomes" id="UP000048949">
    <property type="component" value="Unassembled WGS sequence"/>
</dbReference>
<dbReference type="STRING" id="282199.GCA_001049735_01642"/>
<dbReference type="PANTHER" id="PTHR30614:SF41">
    <property type="entry name" value="INNER MEMBRANE AMINO-ACID ABC TRANSPORTER PERMEASE PROTEIN YHDY"/>
    <property type="match status" value="1"/>
</dbReference>
<evidence type="ECO:0000256" key="3">
    <source>
        <dbReference type="ARBA" id="ARBA00022448"/>
    </source>
</evidence>
<feature type="domain" description="ABC transmembrane type-1" evidence="9">
    <location>
        <begin position="312"/>
        <end position="507"/>
    </location>
</feature>
<dbReference type="Pfam" id="PF00528">
    <property type="entry name" value="BPD_transp_1"/>
    <property type="match status" value="1"/>
</dbReference>
<dbReference type="NCBIfam" id="TIGR01726">
    <property type="entry name" value="HEQRo_perm_3TM"/>
    <property type="match status" value="1"/>
</dbReference>
<dbReference type="InterPro" id="IPR043429">
    <property type="entry name" value="ArtM/GltK/GlnP/TcyL/YhdX-like"/>
</dbReference>
<feature type="transmembrane region" description="Helical" evidence="8">
    <location>
        <begin position="484"/>
        <end position="504"/>
    </location>
</feature>
<comment type="similarity">
    <text evidence="2">Belongs to the binding-protein-dependent transport system permease family. HisMQ subfamily.</text>
</comment>
<comment type="subcellular location">
    <subcellularLocation>
        <location evidence="1">Cell inner membrane</location>
        <topology evidence="1">Multi-pass membrane protein</topology>
    </subcellularLocation>
    <subcellularLocation>
        <location evidence="8">Cell membrane</location>
        <topology evidence="8">Multi-pass membrane protein</topology>
    </subcellularLocation>
</comment>
<evidence type="ECO:0000256" key="4">
    <source>
        <dbReference type="ARBA" id="ARBA00022475"/>
    </source>
</evidence>
<evidence type="ECO:0000256" key="2">
    <source>
        <dbReference type="ARBA" id="ARBA00010072"/>
    </source>
</evidence>
<sequence length="519" mass="56563">MSDTNAQSVAFVRNSEIPASPPPLGETGPVKWMRENLFSGWVNSVMTVIAFLLIARFIMGVFPWFWNGVWDASSIKDCRNIMADAGTAGSACFAVLVDRWDHLLFGFKYPATEYWRPTLAFVLLVVCAMPALFAMYLPRKLLIATALYPFVAYWLIWGGSLWVPVVILGLLAVTAAIYLFIEGLSVSLRQAVAGIVGALSGIGLGYLLYLGAQELWFISGNVSAGEGIVSTVAGFVFMIAAIFTYAFFIPMGIFVGYAIYNSYEDGGLVTIVTTLFSLYALMVYGLGPISAAINSVVPIELEAVASRDMGGYMLCMILGTVCVSLSIPLGVVLALGRQSNMPLIKGVCVVFIEFIRGVPLITLLFVANVMLAYFFPPESSIDLILRVIIMITAFSAAYIAEVIRGGLAALPKGQYEAADSLGLNYTQATRLIILPQALKISIPGIVNVAVGLFKDTTLVSVISMFDIVGMIRGPIQQSTDWISIYWEVYLFAAAVFFVVCYSISQYSQWLERQLQTGHR</sequence>
<feature type="transmembrane region" description="Helical" evidence="8">
    <location>
        <begin position="347"/>
        <end position="371"/>
    </location>
</feature>
<keyword evidence="3 8" id="KW-0813">Transport</keyword>
<evidence type="ECO:0000256" key="5">
    <source>
        <dbReference type="ARBA" id="ARBA00022692"/>
    </source>
</evidence>
<evidence type="ECO:0000313" key="10">
    <source>
        <dbReference type="EMBL" id="CRK75592.1"/>
    </source>
</evidence>
<evidence type="ECO:0000259" key="9">
    <source>
        <dbReference type="PROSITE" id="PS50928"/>
    </source>
</evidence>
<feature type="transmembrane region" description="Helical" evidence="8">
    <location>
        <begin position="162"/>
        <end position="181"/>
    </location>
</feature>
<dbReference type="PANTHER" id="PTHR30614">
    <property type="entry name" value="MEMBRANE COMPONENT OF AMINO ACID ABC TRANSPORTER"/>
    <property type="match status" value="1"/>
</dbReference>
<dbReference type="EMBL" id="CVQV01000007">
    <property type="protein sequence ID" value="CRK75592.1"/>
    <property type="molecule type" value="Genomic_DNA"/>
</dbReference>
<evidence type="ECO:0000256" key="6">
    <source>
        <dbReference type="ARBA" id="ARBA00022989"/>
    </source>
</evidence>
<dbReference type="RefSeq" id="WP_048599019.1">
    <property type="nucleotide sequence ID" value="NZ_CBFHGK010000014.1"/>
</dbReference>